<dbReference type="PANTHER" id="PTHR45339:SF1">
    <property type="entry name" value="HYBRID SIGNAL TRANSDUCTION HISTIDINE KINASE J"/>
    <property type="match status" value="1"/>
</dbReference>
<keyword evidence="6" id="KW-1185">Reference proteome</keyword>
<evidence type="ECO:0000259" key="4">
    <source>
        <dbReference type="PROSITE" id="PS50110"/>
    </source>
</evidence>
<evidence type="ECO:0000256" key="3">
    <source>
        <dbReference type="PROSITE-ProRule" id="PRU00169"/>
    </source>
</evidence>
<comment type="caution">
    <text evidence="3">Lacks conserved residue(s) required for the propagation of feature annotation.</text>
</comment>
<feature type="domain" description="Response regulatory" evidence="4">
    <location>
        <begin position="1"/>
        <end position="58"/>
    </location>
</feature>
<keyword evidence="1" id="KW-0597">Phosphoprotein</keyword>
<dbReference type="InterPro" id="IPR001789">
    <property type="entry name" value="Sig_transdc_resp-reg_receiver"/>
</dbReference>
<dbReference type="Proteomes" id="UP000321832">
    <property type="component" value="Unassembled WGS sequence"/>
</dbReference>
<sequence>MALREVERLSGARPVPVLALTANALEGARERCLAAGMNDHIAKPFTRGQLLDALRRWAEPVDIEETAP</sequence>
<dbReference type="EMBL" id="VOPW01000001">
    <property type="protein sequence ID" value="TXC66615.1"/>
    <property type="molecule type" value="Genomic_DNA"/>
</dbReference>
<evidence type="ECO:0000313" key="5">
    <source>
        <dbReference type="EMBL" id="TXC66615.1"/>
    </source>
</evidence>
<gene>
    <name evidence="5" type="ORF">FSC37_14665</name>
</gene>
<dbReference type="AlphaFoldDB" id="A0A5C6U4C7"/>
<dbReference type="Gene3D" id="3.40.50.2300">
    <property type="match status" value="1"/>
</dbReference>
<proteinExistence type="predicted"/>
<organism evidence="5 6">
    <name type="scientific">Piscinibacter aquaticus</name>
    <dbReference type="NCBI Taxonomy" id="392597"/>
    <lineage>
        <taxon>Bacteria</taxon>
        <taxon>Pseudomonadati</taxon>
        <taxon>Pseudomonadota</taxon>
        <taxon>Betaproteobacteria</taxon>
        <taxon>Burkholderiales</taxon>
        <taxon>Sphaerotilaceae</taxon>
        <taxon>Piscinibacter</taxon>
    </lineage>
</organism>
<dbReference type="InterPro" id="IPR011006">
    <property type="entry name" value="CheY-like_superfamily"/>
</dbReference>
<evidence type="ECO:0000256" key="2">
    <source>
        <dbReference type="ARBA" id="ARBA00023012"/>
    </source>
</evidence>
<keyword evidence="2" id="KW-0902">Two-component regulatory system</keyword>
<reference evidence="5 6" key="1">
    <citation type="submission" date="2019-08" db="EMBL/GenBank/DDBJ databases">
        <authorList>
            <person name="Khan S.A."/>
            <person name="Jeon C.O."/>
            <person name="Jeong S.E."/>
        </authorList>
    </citation>
    <scope>NUCLEOTIDE SEQUENCE [LARGE SCALE GENOMIC DNA]</scope>
    <source>
        <strain evidence="6">IMCC1728</strain>
    </source>
</reference>
<comment type="caution">
    <text evidence="5">The sequence shown here is derived from an EMBL/GenBank/DDBJ whole genome shotgun (WGS) entry which is preliminary data.</text>
</comment>
<protein>
    <submittedName>
        <fullName evidence="5">Response regulator</fullName>
    </submittedName>
</protein>
<accession>A0A5C6U4C7</accession>
<evidence type="ECO:0000256" key="1">
    <source>
        <dbReference type="ARBA" id="ARBA00022553"/>
    </source>
</evidence>
<dbReference type="SUPFAM" id="SSF52172">
    <property type="entry name" value="CheY-like"/>
    <property type="match status" value="1"/>
</dbReference>
<evidence type="ECO:0000313" key="6">
    <source>
        <dbReference type="Proteomes" id="UP000321832"/>
    </source>
</evidence>
<dbReference type="Pfam" id="PF00072">
    <property type="entry name" value="Response_reg"/>
    <property type="match status" value="1"/>
</dbReference>
<dbReference type="PANTHER" id="PTHR45339">
    <property type="entry name" value="HYBRID SIGNAL TRANSDUCTION HISTIDINE KINASE J"/>
    <property type="match status" value="1"/>
</dbReference>
<name>A0A5C6U4C7_9BURK</name>
<dbReference type="GO" id="GO:0000160">
    <property type="term" value="P:phosphorelay signal transduction system"/>
    <property type="evidence" value="ECO:0007669"/>
    <property type="project" value="UniProtKB-KW"/>
</dbReference>
<dbReference type="PROSITE" id="PS50110">
    <property type="entry name" value="RESPONSE_REGULATORY"/>
    <property type="match status" value="1"/>
</dbReference>